<name>A0A841HMA8_9GAMM</name>
<organism evidence="7 8">
    <name type="scientific">Povalibacter uvarum</name>
    <dbReference type="NCBI Taxonomy" id="732238"/>
    <lineage>
        <taxon>Bacteria</taxon>
        <taxon>Pseudomonadati</taxon>
        <taxon>Pseudomonadota</taxon>
        <taxon>Gammaproteobacteria</taxon>
        <taxon>Steroidobacterales</taxon>
        <taxon>Steroidobacteraceae</taxon>
        <taxon>Povalibacter</taxon>
    </lineage>
</organism>
<dbReference type="SUPFAM" id="SSF81464">
    <property type="entry name" value="Cytochrome c oxidase subunit II-like, transmembrane region"/>
    <property type="match status" value="1"/>
</dbReference>
<proteinExistence type="predicted"/>
<evidence type="ECO:0000256" key="1">
    <source>
        <dbReference type="ARBA" id="ARBA00004141"/>
    </source>
</evidence>
<dbReference type="EMBL" id="JACHHZ010000002">
    <property type="protein sequence ID" value="MBB6093095.1"/>
    <property type="molecule type" value="Genomic_DNA"/>
</dbReference>
<dbReference type="PROSITE" id="PS50999">
    <property type="entry name" value="COX2_TM"/>
    <property type="match status" value="1"/>
</dbReference>
<dbReference type="Proteomes" id="UP000588068">
    <property type="component" value="Unassembled WGS sequence"/>
</dbReference>
<accession>A0A841HMA8</accession>
<comment type="caution">
    <text evidence="7">The sequence shown here is derived from an EMBL/GenBank/DDBJ whole genome shotgun (WGS) entry which is preliminary data.</text>
</comment>
<evidence type="ECO:0000313" key="8">
    <source>
        <dbReference type="Proteomes" id="UP000588068"/>
    </source>
</evidence>
<evidence type="ECO:0000313" key="7">
    <source>
        <dbReference type="EMBL" id="MBB6093095.1"/>
    </source>
</evidence>
<dbReference type="GO" id="GO:0022900">
    <property type="term" value="P:electron transport chain"/>
    <property type="evidence" value="ECO:0007669"/>
    <property type="project" value="InterPro"/>
</dbReference>
<evidence type="ECO:0000259" key="6">
    <source>
        <dbReference type="PROSITE" id="PS50999"/>
    </source>
</evidence>
<protein>
    <submittedName>
        <fullName evidence="7">Heme/copper-type cytochrome/quinol oxidase subunit 2</fullName>
    </submittedName>
</protein>
<gene>
    <name evidence="7" type="ORF">HNQ60_001973</name>
</gene>
<reference evidence="7 8" key="1">
    <citation type="submission" date="2020-08" db="EMBL/GenBank/DDBJ databases">
        <title>Genomic Encyclopedia of Type Strains, Phase IV (KMG-IV): sequencing the most valuable type-strain genomes for metagenomic binning, comparative biology and taxonomic classification.</title>
        <authorList>
            <person name="Goeker M."/>
        </authorList>
    </citation>
    <scope>NUCLEOTIDE SEQUENCE [LARGE SCALE GENOMIC DNA]</scope>
    <source>
        <strain evidence="7 8">DSM 26723</strain>
    </source>
</reference>
<keyword evidence="5" id="KW-1133">Transmembrane helix</keyword>
<feature type="transmembrane region" description="Helical" evidence="5">
    <location>
        <begin position="50"/>
        <end position="70"/>
    </location>
</feature>
<comment type="subcellular location">
    <subcellularLocation>
        <location evidence="1">Membrane</location>
        <topology evidence="1">Multi-pass membrane protein</topology>
    </subcellularLocation>
</comment>
<evidence type="ECO:0000256" key="4">
    <source>
        <dbReference type="SAM" id="MobiDB-lite"/>
    </source>
</evidence>
<dbReference type="Gene3D" id="1.10.287.90">
    <property type="match status" value="1"/>
</dbReference>
<dbReference type="RefSeq" id="WP_184331132.1">
    <property type="nucleotide sequence ID" value="NZ_JACHHZ010000002.1"/>
</dbReference>
<dbReference type="InterPro" id="IPR036257">
    <property type="entry name" value="Cyt_c_oxidase_su2_TM_sf"/>
</dbReference>
<feature type="transmembrane region" description="Helical" evidence="5">
    <location>
        <begin position="12"/>
        <end position="29"/>
    </location>
</feature>
<evidence type="ECO:0000256" key="3">
    <source>
        <dbReference type="ARBA" id="ARBA00023136"/>
    </source>
</evidence>
<dbReference type="AlphaFoldDB" id="A0A841HMA8"/>
<keyword evidence="3 5" id="KW-0472">Membrane</keyword>
<feature type="domain" description="Cytochrome oxidase subunit II transmembrane region profile" evidence="6">
    <location>
        <begin position="1"/>
        <end position="80"/>
    </location>
</feature>
<keyword evidence="8" id="KW-1185">Reference proteome</keyword>
<evidence type="ECO:0000256" key="2">
    <source>
        <dbReference type="ARBA" id="ARBA00022692"/>
    </source>
</evidence>
<sequence>MTEITASGLTSAALWVCVLVTAAVFARMIHSIATFRRAAAEAERPRNATAEVFWALVPIIIVVAMAAPAVTSLVSSDPGAARETAQQTRPAPGPDLAGEIPQKPFQEGPLPL</sequence>
<dbReference type="Pfam" id="PF02790">
    <property type="entry name" value="COX2_TM"/>
    <property type="match status" value="1"/>
</dbReference>
<keyword evidence="2 5" id="KW-0812">Transmembrane</keyword>
<dbReference type="GO" id="GO:0016020">
    <property type="term" value="C:membrane"/>
    <property type="evidence" value="ECO:0007669"/>
    <property type="project" value="UniProtKB-SubCell"/>
</dbReference>
<dbReference type="InterPro" id="IPR011759">
    <property type="entry name" value="Cyt_c_oxidase_su2_TM_dom"/>
</dbReference>
<feature type="region of interest" description="Disordered" evidence="4">
    <location>
        <begin position="76"/>
        <end position="112"/>
    </location>
</feature>
<evidence type="ECO:0000256" key="5">
    <source>
        <dbReference type="SAM" id="Phobius"/>
    </source>
</evidence>